<proteinExistence type="predicted"/>
<dbReference type="InterPro" id="IPR056632">
    <property type="entry name" value="DUF7730"/>
</dbReference>
<dbReference type="Proteomes" id="UP001304895">
    <property type="component" value="Unassembled WGS sequence"/>
</dbReference>
<feature type="domain" description="DUF7730" evidence="1">
    <location>
        <begin position="144"/>
        <end position="309"/>
    </location>
</feature>
<accession>A0AAN6UKP4</accession>
<evidence type="ECO:0000313" key="3">
    <source>
        <dbReference type="Proteomes" id="UP001304895"/>
    </source>
</evidence>
<gene>
    <name evidence="2" type="ORF">BT67DRAFT_441716</name>
</gene>
<evidence type="ECO:0000259" key="1">
    <source>
        <dbReference type="Pfam" id="PF24864"/>
    </source>
</evidence>
<sequence length="354" mass="39901">MAPQNPPTSAFHQTAAPQLSSPFFTLLPVEIRTLVYIEFCNLSSPRKHVTAEIVQGLESSPTNPTVAWTHVPCIVDPRASNIRSDMLHDATPGSPEQADWETRLMSDWCLHWACEAQQAPWWVSSCAEGAPVTVGAAAGIRDRPSRASGLLDVLRTCKRMYLECRPALYSNTTFVLTDMASAERFLSRYGSDLERYPLRSLELCVRVTNIIPELYYPPLTEGHGDEGPPAIFAGEARPGLDMNNNPWQRVCDLLAELPGLRELRIWFDSQDLRPWHKRVSETRFFARLLNVRVPDKSRFVLALPHLPARRGPDHTILGAHFLEADNLANVPFTVERGPRINNWDVHLARINRVD</sequence>
<protein>
    <recommendedName>
        <fullName evidence="1">DUF7730 domain-containing protein</fullName>
    </recommendedName>
</protein>
<reference evidence="2" key="2">
    <citation type="submission" date="2023-05" db="EMBL/GenBank/DDBJ databases">
        <authorList>
            <consortium name="Lawrence Berkeley National Laboratory"/>
            <person name="Steindorff A."/>
            <person name="Hensen N."/>
            <person name="Bonometti L."/>
            <person name="Westerberg I."/>
            <person name="Brannstrom I.O."/>
            <person name="Guillou S."/>
            <person name="Cros-Aarteil S."/>
            <person name="Calhoun S."/>
            <person name="Haridas S."/>
            <person name="Kuo A."/>
            <person name="Mondo S."/>
            <person name="Pangilinan J."/>
            <person name="Riley R."/>
            <person name="Labutti K."/>
            <person name="Andreopoulos B."/>
            <person name="Lipzen A."/>
            <person name="Chen C."/>
            <person name="Yanf M."/>
            <person name="Daum C."/>
            <person name="Ng V."/>
            <person name="Clum A."/>
            <person name="Ohm R."/>
            <person name="Martin F."/>
            <person name="Silar P."/>
            <person name="Natvig D."/>
            <person name="Lalanne C."/>
            <person name="Gautier V."/>
            <person name="Ament-Velasquez S.L."/>
            <person name="Kruys A."/>
            <person name="Hutchinson M.I."/>
            <person name="Powell A.J."/>
            <person name="Barry K."/>
            <person name="Miller A.N."/>
            <person name="Grigoriev I.V."/>
            <person name="Debuchy R."/>
            <person name="Gladieux P."/>
            <person name="Thoren M.H."/>
            <person name="Johannesson H."/>
        </authorList>
    </citation>
    <scope>NUCLEOTIDE SEQUENCE</scope>
    <source>
        <strain evidence="2">CBS 123565</strain>
    </source>
</reference>
<organism evidence="2 3">
    <name type="scientific">Trichocladium antarcticum</name>
    <dbReference type="NCBI Taxonomy" id="1450529"/>
    <lineage>
        <taxon>Eukaryota</taxon>
        <taxon>Fungi</taxon>
        <taxon>Dikarya</taxon>
        <taxon>Ascomycota</taxon>
        <taxon>Pezizomycotina</taxon>
        <taxon>Sordariomycetes</taxon>
        <taxon>Sordariomycetidae</taxon>
        <taxon>Sordariales</taxon>
        <taxon>Chaetomiaceae</taxon>
        <taxon>Trichocladium</taxon>
    </lineage>
</organism>
<dbReference type="Pfam" id="PF24864">
    <property type="entry name" value="DUF7730"/>
    <property type="match status" value="1"/>
</dbReference>
<dbReference type="PANTHER" id="PTHR38790">
    <property type="entry name" value="2EXR DOMAIN-CONTAINING PROTEIN-RELATED"/>
    <property type="match status" value="1"/>
</dbReference>
<comment type="caution">
    <text evidence="2">The sequence shown here is derived from an EMBL/GenBank/DDBJ whole genome shotgun (WGS) entry which is preliminary data.</text>
</comment>
<dbReference type="EMBL" id="MU853408">
    <property type="protein sequence ID" value="KAK4134545.1"/>
    <property type="molecule type" value="Genomic_DNA"/>
</dbReference>
<name>A0AAN6UKP4_9PEZI</name>
<reference evidence="2" key="1">
    <citation type="journal article" date="2023" name="Mol. Phylogenet. Evol.">
        <title>Genome-scale phylogeny and comparative genomics of the fungal order Sordariales.</title>
        <authorList>
            <person name="Hensen N."/>
            <person name="Bonometti L."/>
            <person name="Westerberg I."/>
            <person name="Brannstrom I.O."/>
            <person name="Guillou S."/>
            <person name="Cros-Aarteil S."/>
            <person name="Calhoun S."/>
            <person name="Haridas S."/>
            <person name="Kuo A."/>
            <person name="Mondo S."/>
            <person name="Pangilinan J."/>
            <person name="Riley R."/>
            <person name="LaButti K."/>
            <person name="Andreopoulos B."/>
            <person name="Lipzen A."/>
            <person name="Chen C."/>
            <person name="Yan M."/>
            <person name="Daum C."/>
            <person name="Ng V."/>
            <person name="Clum A."/>
            <person name="Steindorff A."/>
            <person name="Ohm R.A."/>
            <person name="Martin F."/>
            <person name="Silar P."/>
            <person name="Natvig D.O."/>
            <person name="Lalanne C."/>
            <person name="Gautier V."/>
            <person name="Ament-Velasquez S.L."/>
            <person name="Kruys A."/>
            <person name="Hutchinson M.I."/>
            <person name="Powell A.J."/>
            <person name="Barry K."/>
            <person name="Miller A.N."/>
            <person name="Grigoriev I.V."/>
            <person name="Debuchy R."/>
            <person name="Gladieux P."/>
            <person name="Hiltunen Thoren M."/>
            <person name="Johannesson H."/>
        </authorList>
    </citation>
    <scope>NUCLEOTIDE SEQUENCE</scope>
    <source>
        <strain evidence="2">CBS 123565</strain>
    </source>
</reference>
<keyword evidence="3" id="KW-1185">Reference proteome</keyword>
<evidence type="ECO:0000313" key="2">
    <source>
        <dbReference type="EMBL" id="KAK4134545.1"/>
    </source>
</evidence>
<dbReference type="AlphaFoldDB" id="A0AAN6UKP4"/>